<evidence type="ECO:0000259" key="5">
    <source>
        <dbReference type="PROSITE" id="PS51206"/>
    </source>
</evidence>
<evidence type="ECO:0000256" key="3">
    <source>
        <dbReference type="ARBA" id="ARBA00022840"/>
    </source>
</evidence>
<dbReference type="Pfam" id="PF08706">
    <property type="entry name" value="D5_N"/>
    <property type="match status" value="1"/>
</dbReference>
<dbReference type="SUPFAM" id="SSF52540">
    <property type="entry name" value="P-loop containing nucleoside triphosphate hydrolases"/>
    <property type="match status" value="1"/>
</dbReference>
<dbReference type="InterPro" id="IPR014818">
    <property type="entry name" value="Phage/plasmid_primase_P4_C"/>
</dbReference>
<proteinExistence type="predicted"/>
<dbReference type="EMBL" id="CP073720">
    <property type="protein sequence ID" value="UWP85916.1"/>
    <property type="molecule type" value="Genomic_DNA"/>
</dbReference>
<dbReference type="InterPro" id="IPR014015">
    <property type="entry name" value="Helicase_SF3_DNA-vir"/>
</dbReference>
<reference evidence="6" key="2">
    <citation type="submission" date="2022-09" db="EMBL/GenBank/DDBJ databases">
        <title>Biosynthetic gene clusters of Dactylosporangioum fulvum.</title>
        <authorList>
            <person name="Caradec T."/>
        </authorList>
    </citation>
    <scope>NUCLEOTIDE SEQUENCE</scope>
    <source>
        <strain evidence="6">NRRL B-16292</strain>
    </source>
</reference>
<evidence type="ECO:0000256" key="1">
    <source>
        <dbReference type="ARBA" id="ARBA00022741"/>
    </source>
</evidence>
<dbReference type="Proteomes" id="UP001059617">
    <property type="component" value="Chromosome"/>
</dbReference>
<sequence>MTSFEEQLDAFQRAGNDATSVDRPAAAGTLTAPSEGPPTPEQATNELVALRPDVNAIRRRARQIAQLVAAHETDQAAIGNWRDLLKSYGHLPAGEFGAIVKQVTDRRKQEREAREAAQRAAEHAAQLTAAIAQGVILPSPANPLAVARALMDKEPRTGGHSHRAWWRDDFYRWDGTRWVVEPVSSVRKWIYRATEHAEYDAGEVRGVVPWQPDRDKVNKVVDALGTALIQRPAEDEAEQAIACTNGVYDLAPGKLLPHSPGRFNLISLPYAYDPDATCPLWLQFLDQVLPNIEGVPPEQQGQQFLREWFGYSLSGRTDLQKLASLVGPPRCGKGTVARVLKALLGEANVVAPTLRNMAGQFGEESFIGKTLAILGDVRWHTQAAAEAIDIFLAITGEDAHDVHRKNRIAWHGTLGLRFLVMSNDPPKFSDASGALAIRMIQLVFEQSFVGREDPDLTDKLLAELPGIFNWAIDGLRTLNARGRFVEPACGTEVSEQVRRAASPEYAFVEDMCTLGEDDRVLLDTLYLEFTRWSTREGRQHVTPKETFGANLRSAHHGKVRVIRPGKRGEPRPYYVQGLRLGQEEGDDAAEADRPDTGHQPALLGEVPTCGTCGFEYDTQAHAINCLREKP</sequence>
<dbReference type="InterPro" id="IPR051620">
    <property type="entry name" value="ORF904-like_C"/>
</dbReference>
<name>A0ABY5WCN8_9ACTN</name>
<keyword evidence="2" id="KW-0378">Hydrolase</keyword>
<keyword evidence="1" id="KW-0547">Nucleotide-binding</keyword>
<gene>
    <name evidence="6" type="ORF">Dfulv_17355</name>
</gene>
<dbReference type="RefSeq" id="WP_259864308.1">
    <property type="nucleotide sequence ID" value="NZ_CP073720.1"/>
</dbReference>
<dbReference type="Gene3D" id="3.40.50.300">
    <property type="entry name" value="P-loop containing nucleotide triphosphate hydrolases"/>
    <property type="match status" value="1"/>
</dbReference>
<evidence type="ECO:0000313" key="6">
    <source>
        <dbReference type="EMBL" id="UWP85916.1"/>
    </source>
</evidence>
<feature type="domain" description="SF3 helicase" evidence="5">
    <location>
        <begin position="300"/>
        <end position="459"/>
    </location>
</feature>
<dbReference type="SMART" id="SM00885">
    <property type="entry name" value="D5_N"/>
    <property type="match status" value="1"/>
</dbReference>
<evidence type="ECO:0000313" key="7">
    <source>
        <dbReference type="Proteomes" id="UP001059617"/>
    </source>
</evidence>
<keyword evidence="3" id="KW-0067">ATP-binding</keyword>
<feature type="region of interest" description="Disordered" evidence="4">
    <location>
        <begin position="1"/>
        <end position="42"/>
    </location>
</feature>
<reference evidence="6" key="1">
    <citation type="submission" date="2021-04" db="EMBL/GenBank/DDBJ databases">
        <authorList>
            <person name="Hartkoorn R.C."/>
            <person name="Beaudoing E."/>
            <person name="Hot D."/>
        </authorList>
    </citation>
    <scope>NUCLEOTIDE SEQUENCE</scope>
    <source>
        <strain evidence="6">NRRL B-16292</strain>
    </source>
</reference>
<dbReference type="InterPro" id="IPR045455">
    <property type="entry name" value="NrS-1_pol-like_helicase"/>
</dbReference>
<evidence type="ECO:0000256" key="4">
    <source>
        <dbReference type="SAM" id="MobiDB-lite"/>
    </source>
</evidence>
<accession>A0ABY5WCN8</accession>
<evidence type="ECO:0000256" key="2">
    <source>
        <dbReference type="ARBA" id="ARBA00022801"/>
    </source>
</evidence>
<dbReference type="InterPro" id="IPR027417">
    <property type="entry name" value="P-loop_NTPase"/>
</dbReference>
<organism evidence="6 7">
    <name type="scientific">Dactylosporangium fulvum</name>
    <dbReference type="NCBI Taxonomy" id="53359"/>
    <lineage>
        <taxon>Bacteria</taxon>
        <taxon>Bacillati</taxon>
        <taxon>Actinomycetota</taxon>
        <taxon>Actinomycetes</taxon>
        <taxon>Micromonosporales</taxon>
        <taxon>Micromonosporaceae</taxon>
        <taxon>Dactylosporangium</taxon>
    </lineage>
</organism>
<dbReference type="PANTHER" id="PTHR35372">
    <property type="entry name" value="ATP BINDING PROTEIN-RELATED"/>
    <property type="match status" value="1"/>
</dbReference>
<dbReference type="PROSITE" id="PS51206">
    <property type="entry name" value="SF3_HELICASE_1"/>
    <property type="match status" value="1"/>
</dbReference>
<protein>
    <submittedName>
        <fullName evidence="6">Phage/plasmid primase, P4 family</fullName>
    </submittedName>
</protein>
<dbReference type="PANTHER" id="PTHR35372:SF2">
    <property type="entry name" value="SF3 HELICASE DOMAIN-CONTAINING PROTEIN"/>
    <property type="match status" value="1"/>
</dbReference>
<dbReference type="InterPro" id="IPR006500">
    <property type="entry name" value="Helicase_put_C_phage/plasmid"/>
</dbReference>
<dbReference type="Pfam" id="PF19263">
    <property type="entry name" value="DUF5906"/>
    <property type="match status" value="1"/>
</dbReference>
<dbReference type="NCBIfam" id="TIGR01613">
    <property type="entry name" value="primase_Cterm"/>
    <property type="match status" value="1"/>
</dbReference>
<keyword evidence="7" id="KW-1185">Reference proteome</keyword>